<dbReference type="EMBL" id="JAKROA010000005">
    <property type="protein sequence ID" value="KAL5106572.1"/>
    <property type="molecule type" value="Genomic_DNA"/>
</dbReference>
<dbReference type="Proteomes" id="UP001651158">
    <property type="component" value="Unassembled WGS sequence"/>
</dbReference>
<evidence type="ECO:0000313" key="1">
    <source>
        <dbReference type="EMBL" id="KAL5106572.1"/>
    </source>
</evidence>
<name>A0ABR4QA95_9CEST</name>
<organism evidence="1 2">
    <name type="scientific">Taenia crassiceps</name>
    <dbReference type="NCBI Taxonomy" id="6207"/>
    <lineage>
        <taxon>Eukaryota</taxon>
        <taxon>Metazoa</taxon>
        <taxon>Spiralia</taxon>
        <taxon>Lophotrochozoa</taxon>
        <taxon>Platyhelminthes</taxon>
        <taxon>Cestoda</taxon>
        <taxon>Eucestoda</taxon>
        <taxon>Cyclophyllidea</taxon>
        <taxon>Taeniidae</taxon>
        <taxon>Taenia</taxon>
    </lineage>
</organism>
<comment type="caution">
    <text evidence="1">The sequence shown here is derived from an EMBL/GenBank/DDBJ whole genome shotgun (WGS) entry which is preliminary data.</text>
</comment>
<reference evidence="1 2" key="1">
    <citation type="journal article" date="2022" name="Front. Cell. Infect. Microbiol.">
        <title>The Genomes of Two Strains of Taenia crassiceps the Animal Model for the Study of Human Cysticercosis.</title>
        <authorList>
            <person name="Bobes R.J."/>
            <person name="Estrada K."/>
            <person name="Rios-Valencia D.G."/>
            <person name="Calderon-Gallegos A."/>
            <person name="de la Torre P."/>
            <person name="Carrero J.C."/>
            <person name="Sanchez-Flores A."/>
            <person name="Laclette J.P."/>
        </authorList>
    </citation>
    <scope>NUCLEOTIDE SEQUENCE [LARGE SCALE GENOMIC DNA]</scope>
    <source>
        <strain evidence="1">WFUcys</strain>
    </source>
</reference>
<evidence type="ECO:0000313" key="2">
    <source>
        <dbReference type="Proteomes" id="UP001651158"/>
    </source>
</evidence>
<proteinExistence type="predicted"/>
<sequence>MNYHDWQLRYIKDGFSPVQTTPSLTSNIKTFCGIIILKDCPRGLAYDKASLRLPNGSWSGFTTTMDANSMIGAWWNVADSPLMQCTCNFCTIASYI</sequence>
<accession>A0ABR4QA95</accession>
<protein>
    <submittedName>
        <fullName evidence="1">Uncharacterized protein</fullName>
    </submittedName>
</protein>
<keyword evidence="2" id="KW-1185">Reference proteome</keyword>
<gene>
    <name evidence="1" type="ORF">TcWFU_001251</name>
</gene>